<feature type="compositionally biased region" description="Basic and acidic residues" evidence="9">
    <location>
        <begin position="810"/>
        <end position="822"/>
    </location>
</feature>
<dbReference type="GO" id="GO:0005739">
    <property type="term" value="C:mitochondrion"/>
    <property type="evidence" value="ECO:0007669"/>
    <property type="project" value="UniProtKB-SubCell"/>
</dbReference>
<dbReference type="GO" id="GO:0016616">
    <property type="term" value="F:oxidoreductase activity, acting on the CH-OH group of donors, NAD or NADP as acceptor"/>
    <property type="evidence" value="ECO:0007669"/>
    <property type="project" value="UniProtKB-ARBA"/>
</dbReference>
<evidence type="ECO:0000313" key="12">
    <source>
        <dbReference type="EMBL" id="KAK7488961.1"/>
    </source>
</evidence>
<proteinExistence type="inferred from homology"/>
<comment type="subcellular location">
    <subcellularLocation>
        <location evidence="2">Mitochondrion</location>
    </subcellularLocation>
</comment>
<feature type="compositionally biased region" description="Basic and acidic residues" evidence="9">
    <location>
        <begin position="674"/>
        <end position="685"/>
    </location>
</feature>
<comment type="catalytic activity">
    <reaction evidence="8">
        <text>4-hydroxybutanoate + 2-oxoglutarate = (R)-2-hydroxyglutarate + succinate semialdehyde</text>
        <dbReference type="Rhea" id="RHEA:24734"/>
        <dbReference type="ChEBI" id="CHEBI:15801"/>
        <dbReference type="ChEBI" id="CHEBI:16724"/>
        <dbReference type="ChEBI" id="CHEBI:16810"/>
        <dbReference type="ChEBI" id="CHEBI:57706"/>
        <dbReference type="EC" id="1.1.99.24"/>
    </reaction>
</comment>
<dbReference type="FunFam" id="1.20.1090.10:FF:000003">
    <property type="entry name" value="Probable hydroxyacid-oxoacid transhydrogenase, mitochondrial"/>
    <property type="match status" value="1"/>
</dbReference>
<accession>A0ABD0KPU4</accession>
<evidence type="ECO:0000256" key="2">
    <source>
        <dbReference type="ARBA" id="ARBA00004173"/>
    </source>
</evidence>
<evidence type="ECO:0000256" key="9">
    <source>
        <dbReference type="SAM" id="MobiDB-lite"/>
    </source>
</evidence>
<dbReference type="AlphaFoldDB" id="A0ABD0KPU4"/>
<dbReference type="GO" id="GO:0047988">
    <property type="term" value="F:hydroxyacid-oxoacid transhydrogenase activity"/>
    <property type="evidence" value="ECO:0007669"/>
    <property type="project" value="UniProtKB-EC"/>
</dbReference>
<protein>
    <recommendedName>
        <fullName evidence="4">hydroxyacid-oxoacid transhydrogenase</fullName>
        <ecNumber evidence="4">1.1.99.24</ecNumber>
    </recommendedName>
</protein>
<feature type="compositionally biased region" description="Basic and acidic residues" evidence="9">
    <location>
        <begin position="856"/>
        <end position="876"/>
    </location>
</feature>
<keyword evidence="5" id="KW-0809">Transit peptide</keyword>
<dbReference type="Pfam" id="PF00465">
    <property type="entry name" value="Fe-ADH"/>
    <property type="match status" value="1"/>
</dbReference>
<dbReference type="Gene3D" id="1.20.1090.10">
    <property type="entry name" value="Dehydroquinate synthase-like - alpha domain"/>
    <property type="match status" value="1"/>
</dbReference>
<name>A0ABD0KPU4_9CAEN</name>
<keyword evidence="7" id="KW-0496">Mitochondrion</keyword>
<comment type="caution">
    <text evidence="12">The sequence shown here is derived from an EMBL/GenBank/DDBJ whole genome shotgun (WGS) entry which is preliminary data.</text>
</comment>
<dbReference type="EC" id="1.1.99.24" evidence="4"/>
<feature type="domain" description="Fe-containing alcohol dehydrogenase-like C-terminal" evidence="11">
    <location>
        <begin position="204"/>
        <end position="394"/>
    </location>
</feature>
<comment type="catalytic activity">
    <reaction evidence="1">
        <text>(S)-3-hydroxybutanoate + 2-oxoglutarate = (R)-2-hydroxyglutarate + acetoacetate</text>
        <dbReference type="Rhea" id="RHEA:23048"/>
        <dbReference type="ChEBI" id="CHEBI:11047"/>
        <dbReference type="ChEBI" id="CHEBI:13705"/>
        <dbReference type="ChEBI" id="CHEBI:15801"/>
        <dbReference type="ChEBI" id="CHEBI:16810"/>
        <dbReference type="EC" id="1.1.99.24"/>
    </reaction>
</comment>
<evidence type="ECO:0000256" key="8">
    <source>
        <dbReference type="ARBA" id="ARBA00049496"/>
    </source>
</evidence>
<feature type="compositionally biased region" description="Basic and acidic residues" evidence="9">
    <location>
        <begin position="496"/>
        <end position="507"/>
    </location>
</feature>
<dbReference type="PANTHER" id="PTHR11496:SF83">
    <property type="entry name" value="HYDROXYACID-OXOACID TRANSHYDROGENASE, MITOCHONDRIAL"/>
    <property type="match status" value="1"/>
</dbReference>
<feature type="compositionally biased region" description="Polar residues" evidence="9">
    <location>
        <begin position="565"/>
        <end position="581"/>
    </location>
</feature>
<dbReference type="InterPro" id="IPR042157">
    <property type="entry name" value="HOT"/>
</dbReference>
<feature type="region of interest" description="Disordered" evidence="9">
    <location>
        <begin position="435"/>
        <end position="876"/>
    </location>
</feature>
<dbReference type="InterPro" id="IPR056798">
    <property type="entry name" value="ADH_Fe_C"/>
</dbReference>
<evidence type="ECO:0000259" key="11">
    <source>
        <dbReference type="Pfam" id="PF25137"/>
    </source>
</evidence>
<dbReference type="PANTHER" id="PTHR11496">
    <property type="entry name" value="ALCOHOL DEHYDROGENASE"/>
    <property type="match status" value="1"/>
</dbReference>
<evidence type="ECO:0000256" key="5">
    <source>
        <dbReference type="ARBA" id="ARBA00022946"/>
    </source>
</evidence>
<dbReference type="InterPro" id="IPR001670">
    <property type="entry name" value="ADH_Fe/GldA"/>
</dbReference>
<feature type="compositionally biased region" description="Basic and acidic residues" evidence="9">
    <location>
        <begin position="591"/>
        <end position="609"/>
    </location>
</feature>
<feature type="domain" description="Alcohol dehydrogenase iron-type/glycerol dehydrogenase GldA" evidence="10">
    <location>
        <begin position="2"/>
        <end position="155"/>
    </location>
</feature>
<feature type="compositionally biased region" description="Basic and acidic residues" evidence="9">
    <location>
        <begin position="460"/>
        <end position="486"/>
    </location>
</feature>
<feature type="compositionally biased region" description="Basic and acidic residues" evidence="9">
    <location>
        <begin position="528"/>
        <end position="542"/>
    </location>
</feature>
<dbReference type="FunFam" id="3.40.50.1970:FF:000003">
    <property type="entry name" value="Alcohol dehydrogenase, iron-containing"/>
    <property type="match status" value="1"/>
</dbReference>
<dbReference type="Proteomes" id="UP001519460">
    <property type="component" value="Unassembled WGS sequence"/>
</dbReference>
<dbReference type="Gene3D" id="3.40.50.1970">
    <property type="match status" value="1"/>
</dbReference>
<evidence type="ECO:0000256" key="7">
    <source>
        <dbReference type="ARBA" id="ARBA00023128"/>
    </source>
</evidence>
<feature type="compositionally biased region" description="Low complexity" evidence="9">
    <location>
        <begin position="702"/>
        <end position="716"/>
    </location>
</feature>
<evidence type="ECO:0000256" key="1">
    <source>
        <dbReference type="ARBA" id="ARBA00000813"/>
    </source>
</evidence>
<gene>
    <name evidence="12" type="ORF">BaRGS_00019765</name>
</gene>
<dbReference type="InterPro" id="IPR039697">
    <property type="entry name" value="Alcohol_dehydrogenase_Fe"/>
</dbReference>
<comment type="similarity">
    <text evidence="3">Belongs to the iron-containing alcohol dehydrogenase family. Hydroxyacid-oxoacid transhydrogenase subfamily.</text>
</comment>
<sequence length="1144" mass="124925">MGATKVCVVTDARLAKMDPVKATLESLERNNIPYKLYDKARVEPSEQSFKEAIKFAIEGNFDMFVAVGGGSVMDTCKAANLYSSNPKAEFLDYVNAPIGKGKPVTHTLKPLIAVTTTAGTGSETTGTAVFDVTSMRAKTGISNRAMRPTLGILDPLHLRTAPERVTAYTGLDVLCHAVESFTALPYYNRVPRPDNPNLRPAYQGNNPISDVWSKHALCMTSKYIKRAVYNAGDMEARSEMLLASCFAGIGFGNAGCHLPHAMSYPISGLVKSYMADGYDTDHPMVPHGLSVIITAPAVFSFTASVCPERHLEAAECLGANITNVKQKDAGRALSDVLRKIMDDVGVPNGLKELGYTSDDIPDLVKGTMPQHRLTKLSPRPASEEDIASILEASMSGEFLVRVATERRHRLQRKEVPLQGYATVILAVTRKTCHPPDFASSDVDDGCGQSQAEEPETQRSQQDEEKKTHDENEGIKMLEHGGDEATKETTPTESEDTEKARDQKHDHTGSQPPLDKSDGIGESSGIARPETREERAATEERAVEATSGQGTAGQATASASSGEAVSHSTHQADPQSTQQAVTVSERMGQAGKQEEVKVSGKVREEPDARQRSRPGLSDQTTSQEHRPHASHLEPSVFAPRTGSSERDTPVERKKQVTTDPKSSHKRNEVPATSDLAEKPCPERRTTGAEVCPPIAPARQERAGLGLKKTGLTSGPGKAKPTSEATHVHTGLDNVQRVPEDSGDIPTHKCDSRETWTSQASHNVRGRESTVSAANSPEASPQPSDSRTSETTRPSGQRTAPLSRPSGTGETARQDKELKVHDARMGGSSSASSCPPQDDSPKKQGGASRRSQGQVAPWKDDGMAVAEDRPSPRAERTLKRAARDYYKKMQMIKSSPDLIEDARLLKMLFHPDGDKIPETPKSVVGTERRLKKRAISTLTLLVEKMNSLENARLERAMTELASHRGLDDLLTLLLSCDHDNDECVACLSSAAVLFHWMCCARTTIRPPQKWPQLGFVLDVLGQLMNDTKRTACPEIRKHGVNGILVLLQVDDEDRLHEYLSCIFESLCVTRLWYVLLDLCTLCHISIMDALCSVFSRLAALDIERLKKTFTDGIVLVNWALYHSRWGPSDPRMRRHSAAILCVLSQM</sequence>
<keyword evidence="6" id="KW-0560">Oxidoreductase</keyword>
<dbReference type="EMBL" id="JACVVK020000144">
    <property type="protein sequence ID" value="KAK7488961.1"/>
    <property type="molecule type" value="Genomic_DNA"/>
</dbReference>
<feature type="compositionally biased region" description="Low complexity" evidence="9">
    <location>
        <begin position="543"/>
        <end position="563"/>
    </location>
</feature>
<keyword evidence="13" id="KW-1185">Reference proteome</keyword>
<reference evidence="12 13" key="1">
    <citation type="journal article" date="2023" name="Sci. Data">
        <title>Genome assembly of the Korean intertidal mud-creeper Batillaria attramentaria.</title>
        <authorList>
            <person name="Patra A.K."/>
            <person name="Ho P.T."/>
            <person name="Jun S."/>
            <person name="Lee S.J."/>
            <person name="Kim Y."/>
            <person name="Won Y.J."/>
        </authorList>
    </citation>
    <scope>NUCLEOTIDE SEQUENCE [LARGE SCALE GENOMIC DNA]</scope>
    <source>
        <strain evidence="12">Wonlab-2016</strain>
    </source>
</reference>
<evidence type="ECO:0000256" key="4">
    <source>
        <dbReference type="ARBA" id="ARBA00013182"/>
    </source>
</evidence>
<evidence type="ECO:0000256" key="3">
    <source>
        <dbReference type="ARBA" id="ARBA00010005"/>
    </source>
</evidence>
<organism evidence="12 13">
    <name type="scientific">Batillaria attramentaria</name>
    <dbReference type="NCBI Taxonomy" id="370345"/>
    <lineage>
        <taxon>Eukaryota</taxon>
        <taxon>Metazoa</taxon>
        <taxon>Spiralia</taxon>
        <taxon>Lophotrochozoa</taxon>
        <taxon>Mollusca</taxon>
        <taxon>Gastropoda</taxon>
        <taxon>Caenogastropoda</taxon>
        <taxon>Sorbeoconcha</taxon>
        <taxon>Cerithioidea</taxon>
        <taxon>Batillariidae</taxon>
        <taxon>Batillaria</taxon>
    </lineage>
</organism>
<dbReference type="CDD" id="cd08190">
    <property type="entry name" value="HOT"/>
    <property type="match status" value="1"/>
</dbReference>
<feature type="compositionally biased region" description="Basic and acidic residues" evidence="9">
    <location>
        <begin position="642"/>
        <end position="667"/>
    </location>
</feature>
<evidence type="ECO:0000259" key="10">
    <source>
        <dbReference type="Pfam" id="PF00465"/>
    </source>
</evidence>
<evidence type="ECO:0000313" key="13">
    <source>
        <dbReference type="Proteomes" id="UP001519460"/>
    </source>
</evidence>
<feature type="non-terminal residue" evidence="12">
    <location>
        <position position="1144"/>
    </location>
</feature>
<evidence type="ECO:0000256" key="6">
    <source>
        <dbReference type="ARBA" id="ARBA00023002"/>
    </source>
</evidence>
<feature type="compositionally biased region" description="Polar residues" evidence="9">
    <location>
        <begin position="767"/>
        <end position="809"/>
    </location>
</feature>
<dbReference type="Pfam" id="PF25137">
    <property type="entry name" value="ADH_Fe_C"/>
    <property type="match status" value="1"/>
</dbReference>
<dbReference type="SUPFAM" id="SSF56796">
    <property type="entry name" value="Dehydroquinate synthase-like"/>
    <property type="match status" value="1"/>
</dbReference>